<feature type="compositionally biased region" description="Low complexity" evidence="1">
    <location>
        <begin position="280"/>
        <end position="289"/>
    </location>
</feature>
<keyword evidence="4" id="KW-1185">Reference proteome</keyword>
<feature type="region of interest" description="Disordered" evidence="1">
    <location>
        <begin position="264"/>
        <end position="296"/>
    </location>
</feature>
<feature type="transmembrane region" description="Helical" evidence="2">
    <location>
        <begin position="235"/>
        <end position="258"/>
    </location>
</feature>
<keyword evidence="2" id="KW-0472">Membrane</keyword>
<evidence type="ECO:0000313" key="3">
    <source>
        <dbReference type="EMBL" id="MFB9520558.1"/>
    </source>
</evidence>
<feature type="transmembrane region" description="Helical" evidence="2">
    <location>
        <begin position="160"/>
        <end position="181"/>
    </location>
</feature>
<dbReference type="InterPro" id="IPR025238">
    <property type="entry name" value="DUF4184"/>
</dbReference>
<sequence>MPFTLSHAAAVLPGVRRDGTGRGPFLPSALVAGSFAPDLTYFLASVLPGGMSFGAFTHSAPGVVTADVLCTALLVLLWVRSREPLVALLPRRWQGRVHGVVRGARWSAVSPSLVLRFVLSAVVGSLTHVVWDLFTHPGRLGTEWFPVLGHTYAGLPLYTYAQYGSSALAALVLCWFLVTALRRQAGASPDGVPLLEGRQRGLALALLGGCAVLTAVLRCLRWQAHQSVPLRPFDYIPTICFGAGAGLLVGLVLYAALAGRWRAAAPDREDREDRETVPDAAGAPPTAGARSRTRSH</sequence>
<reference evidence="3 4" key="1">
    <citation type="submission" date="2024-09" db="EMBL/GenBank/DDBJ databases">
        <authorList>
            <person name="Sun Q."/>
            <person name="Mori K."/>
        </authorList>
    </citation>
    <scope>NUCLEOTIDE SEQUENCE [LARGE SCALE GENOMIC DNA]</scope>
    <source>
        <strain evidence="3 4">JCM 4362</strain>
    </source>
</reference>
<dbReference type="EMBL" id="JBHMCR010000006">
    <property type="protein sequence ID" value="MFB9520558.1"/>
    <property type="molecule type" value="Genomic_DNA"/>
</dbReference>
<protein>
    <submittedName>
        <fullName evidence="3">DUF4184 family protein</fullName>
    </submittedName>
</protein>
<organism evidence="3 4">
    <name type="scientific">Streptomyces cremeus</name>
    <dbReference type="NCBI Taxonomy" id="66881"/>
    <lineage>
        <taxon>Bacteria</taxon>
        <taxon>Bacillati</taxon>
        <taxon>Actinomycetota</taxon>
        <taxon>Actinomycetes</taxon>
        <taxon>Kitasatosporales</taxon>
        <taxon>Streptomycetaceae</taxon>
        <taxon>Streptomyces</taxon>
    </lineage>
</organism>
<dbReference type="Proteomes" id="UP001589718">
    <property type="component" value="Unassembled WGS sequence"/>
</dbReference>
<dbReference type="RefSeq" id="WP_345224032.1">
    <property type="nucleotide sequence ID" value="NZ_BAAAXE010000013.1"/>
</dbReference>
<keyword evidence="2" id="KW-1133">Transmembrane helix</keyword>
<gene>
    <name evidence="3" type="ORF">ACFFTU_11420</name>
</gene>
<evidence type="ECO:0000256" key="2">
    <source>
        <dbReference type="SAM" id="Phobius"/>
    </source>
</evidence>
<dbReference type="Pfam" id="PF13803">
    <property type="entry name" value="DUF4184"/>
    <property type="match status" value="1"/>
</dbReference>
<feature type="transmembrane region" description="Helical" evidence="2">
    <location>
        <begin position="113"/>
        <end position="131"/>
    </location>
</feature>
<evidence type="ECO:0000256" key="1">
    <source>
        <dbReference type="SAM" id="MobiDB-lite"/>
    </source>
</evidence>
<feature type="transmembrane region" description="Helical" evidence="2">
    <location>
        <begin position="202"/>
        <end position="223"/>
    </location>
</feature>
<comment type="caution">
    <text evidence="3">The sequence shown here is derived from an EMBL/GenBank/DDBJ whole genome shotgun (WGS) entry which is preliminary data.</text>
</comment>
<accession>A0ABV5PBX4</accession>
<name>A0ABV5PBX4_STRCM</name>
<feature type="transmembrane region" description="Helical" evidence="2">
    <location>
        <begin position="60"/>
        <end position="79"/>
    </location>
</feature>
<keyword evidence="2" id="KW-0812">Transmembrane</keyword>
<evidence type="ECO:0000313" key="4">
    <source>
        <dbReference type="Proteomes" id="UP001589718"/>
    </source>
</evidence>
<feature type="compositionally biased region" description="Basic and acidic residues" evidence="1">
    <location>
        <begin position="265"/>
        <end position="277"/>
    </location>
</feature>
<proteinExistence type="predicted"/>